<protein>
    <submittedName>
        <fullName evidence="4">Helix-turn-helix domain-containing protein</fullName>
    </submittedName>
</protein>
<feature type="domain" description="HTH tetR-type" evidence="3">
    <location>
        <begin position="9"/>
        <end position="69"/>
    </location>
</feature>
<dbReference type="EMBL" id="JBCGBG010000002">
    <property type="protein sequence ID" value="MEL7696632.1"/>
    <property type="molecule type" value="Genomic_DNA"/>
</dbReference>
<dbReference type="InterPro" id="IPR036271">
    <property type="entry name" value="Tet_transcr_reg_TetR-rel_C_sf"/>
</dbReference>
<reference evidence="4 5" key="1">
    <citation type="submission" date="2024-04" db="EMBL/GenBank/DDBJ databases">
        <authorList>
            <person name="Suleimanova A.D."/>
            <person name="Pudova D.S."/>
            <person name="Shagimardanova E.I."/>
            <person name="Sharipova M.R."/>
        </authorList>
    </citation>
    <scope>NUCLEOTIDE SEQUENCE [LARGE SCALE GENOMIC DNA]</scope>
    <source>
        <strain evidence="4 5">3.1</strain>
    </source>
</reference>
<name>A0ABU9ML67_9GAMM</name>
<gene>
    <name evidence="4" type="ORF">AABB92_13310</name>
</gene>
<organism evidence="4 5">
    <name type="scientific">Pantoea brenneri</name>
    <dbReference type="NCBI Taxonomy" id="472694"/>
    <lineage>
        <taxon>Bacteria</taxon>
        <taxon>Pseudomonadati</taxon>
        <taxon>Pseudomonadota</taxon>
        <taxon>Gammaproteobacteria</taxon>
        <taxon>Enterobacterales</taxon>
        <taxon>Erwiniaceae</taxon>
        <taxon>Pantoea</taxon>
    </lineage>
</organism>
<dbReference type="SUPFAM" id="SSF48498">
    <property type="entry name" value="Tetracyclin repressor-like, C-terminal domain"/>
    <property type="match status" value="1"/>
</dbReference>
<dbReference type="SUPFAM" id="SSF46689">
    <property type="entry name" value="Homeodomain-like"/>
    <property type="match status" value="1"/>
</dbReference>
<proteinExistence type="predicted"/>
<dbReference type="InterPro" id="IPR050109">
    <property type="entry name" value="HTH-type_TetR-like_transc_reg"/>
</dbReference>
<evidence type="ECO:0000256" key="1">
    <source>
        <dbReference type="ARBA" id="ARBA00023125"/>
    </source>
</evidence>
<feature type="DNA-binding region" description="H-T-H motif" evidence="2">
    <location>
        <begin position="32"/>
        <end position="51"/>
    </location>
</feature>
<dbReference type="RefSeq" id="WP_031377661.1">
    <property type="nucleotide sequence ID" value="NZ_CAUQFK010000045.1"/>
</dbReference>
<dbReference type="Pfam" id="PF00440">
    <property type="entry name" value="TetR_N"/>
    <property type="match status" value="1"/>
</dbReference>
<dbReference type="Proteomes" id="UP001468095">
    <property type="component" value="Unassembled WGS sequence"/>
</dbReference>
<evidence type="ECO:0000256" key="2">
    <source>
        <dbReference type="PROSITE-ProRule" id="PRU00335"/>
    </source>
</evidence>
<dbReference type="InterPro" id="IPR009057">
    <property type="entry name" value="Homeodomain-like_sf"/>
</dbReference>
<keyword evidence="5" id="KW-1185">Reference proteome</keyword>
<dbReference type="PANTHER" id="PTHR30055:SF200">
    <property type="entry name" value="HTH-TYPE TRANSCRIPTIONAL REPRESSOR BDCR"/>
    <property type="match status" value="1"/>
</dbReference>
<sequence>MTREIQPRLPPRERILQAAEKLFYQEGINRVTVDAIAEEAESTKMTLYRHFASKEVLVLTWIGRLIEDYSQIFDRLAEQFPDNPAARIRGFGEFIAANLSGTLKRGCPFTNTLAETTGHYAEVRALIFAHKQRQFHRLVALCREAGASQPETAAKEITLMLEGLQVVAQNAGFDGAAEFVLEKLNAMVKAF</sequence>
<evidence type="ECO:0000313" key="4">
    <source>
        <dbReference type="EMBL" id="MEL7696632.1"/>
    </source>
</evidence>
<comment type="caution">
    <text evidence="4">The sequence shown here is derived from an EMBL/GenBank/DDBJ whole genome shotgun (WGS) entry which is preliminary data.</text>
</comment>
<evidence type="ECO:0000313" key="5">
    <source>
        <dbReference type="Proteomes" id="UP001468095"/>
    </source>
</evidence>
<keyword evidence="1 2" id="KW-0238">DNA-binding</keyword>
<dbReference type="InterPro" id="IPR001647">
    <property type="entry name" value="HTH_TetR"/>
</dbReference>
<evidence type="ECO:0000259" key="3">
    <source>
        <dbReference type="PROSITE" id="PS50977"/>
    </source>
</evidence>
<dbReference type="PRINTS" id="PR00455">
    <property type="entry name" value="HTHTETR"/>
</dbReference>
<dbReference type="PANTHER" id="PTHR30055">
    <property type="entry name" value="HTH-TYPE TRANSCRIPTIONAL REGULATOR RUTR"/>
    <property type="match status" value="1"/>
</dbReference>
<dbReference type="PROSITE" id="PS50977">
    <property type="entry name" value="HTH_TETR_2"/>
    <property type="match status" value="1"/>
</dbReference>
<dbReference type="Gene3D" id="1.10.357.10">
    <property type="entry name" value="Tetracycline Repressor, domain 2"/>
    <property type="match status" value="1"/>
</dbReference>
<accession>A0ABU9ML67</accession>